<dbReference type="Proteomes" id="UP000184076">
    <property type="component" value="Unassembled WGS sequence"/>
</dbReference>
<evidence type="ECO:0000313" key="2">
    <source>
        <dbReference type="Proteomes" id="UP000184076"/>
    </source>
</evidence>
<proteinExistence type="predicted"/>
<reference evidence="2" key="1">
    <citation type="submission" date="2016-11" db="EMBL/GenBank/DDBJ databases">
        <authorList>
            <person name="Varghese N."/>
            <person name="Submissions S."/>
        </authorList>
    </citation>
    <scope>NUCLEOTIDE SEQUENCE [LARGE SCALE GENOMIC DNA]</scope>
    <source>
        <strain evidence="2">DSM 9756</strain>
    </source>
</reference>
<accession>A0A1M5E6X0</accession>
<organism evidence="1 2">
    <name type="scientific">Desulfacinum infernum DSM 9756</name>
    <dbReference type="NCBI Taxonomy" id="1121391"/>
    <lineage>
        <taxon>Bacteria</taxon>
        <taxon>Pseudomonadati</taxon>
        <taxon>Thermodesulfobacteriota</taxon>
        <taxon>Syntrophobacteria</taxon>
        <taxon>Syntrophobacterales</taxon>
        <taxon>Syntrophobacteraceae</taxon>
        <taxon>Desulfacinum</taxon>
    </lineage>
</organism>
<dbReference type="AlphaFoldDB" id="A0A1M5E6X0"/>
<evidence type="ECO:0000313" key="1">
    <source>
        <dbReference type="EMBL" id="SHF74936.1"/>
    </source>
</evidence>
<protein>
    <submittedName>
        <fullName evidence="1">Uncharacterized protein</fullName>
    </submittedName>
</protein>
<keyword evidence="2" id="KW-1185">Reference proteome</keyword>
<name>A0A1M5E6X0_9BACT</name>
<sequence length="41" mass="4591">MGSILLGFNVLISVYSRSFTVLFHVNPHHGEPVKAKDETHL</sequence>
<dbReference type="EMBL" id="FQVB01000026">
    <property type="protein sequence ID" value="SHF74936.1"/>
    <property type="molecule type" value="Genomic_DNA"/>
</dbReference>
<gene>
    <name evidence="1" type="ORF">SAMN02745206_02584</name>
</gene>